<gene>
    <name evidence="8" type="ORF">ACJDU8_23965</name>
</gene>
<comment type="similarity">
    <text evidence="2">Belongs to the membrane fusion protein (MFP) (TC 8.A.1) family.</text>
</comment>
<feature type="domain" description="YbhG-like alpha-helical hairpin" evidence="6">
    <location>
        <begin position="82"/>
        <end position="211"/>
    </location>
</feature>
<dbReference type="Pfam" id="PF25954">
    <property type="entry name" value="Beta-barrel_RND_2"/>
    <property type="match status" value="1"/>
</dbReference>
<comment type="subcellular location">
    <subcellularLocation>
        <location evidence="1">Cell envelope</location>
    </subcellularLocation>
</comment>
<evidence type="ECO:0000313" key="8">
    <source>
        <dbReference type="EMBL" id="MFL0198587.1"/>
    </source>
</evidence>
<dbReference type="PANTHER" id="PTHR32347:SF23">
    <property type="entry name" value="BLL5650 PROTEIN"/>
    <property type="match status" value="1"/>
</dbReference>
<dbReference type="InterPro" id="IPR058792">
    <property type="entry name" value="Beta-barrel_RND_2"/>
</dbReference>
<dbReference type="EMBL" id="JBJHZX010000070">
    <property type="protein sequence ID" value="MFL0198587.1"/>
    <property type="molecule type" value="Genomic_DNA"/>
</dbReference>
<dbReference type="Proteomes" id="UP001623660">
    <property type="component" value="Unassembled WGS sequence"/>
</dbReference>
<dbReference type="Gene3D" id="2.40.50.100">
    <property type="match status" value="1"/>
</dbReference>
<evidence type="ECO:0000313" key="9">
    <source>
        <dbReference type="Proteomes" id="UP001623660"/>
    </source>
</evidence>
<evidence type="ECO:0000256" key="1">
    <source>
        <dbReference type="ARBA" id="ARBA00004196"/>
    </source>
</evidence>
<keyword evidence="3 4" id="KW-0175">Coiled coil</keyword>
<dbReference type="SUPFAM" id="SSF111369">
    <property type="entry name" value="HlyD-like secretion proteins"/>
    <property type="match status" value="3"/>
</dbReference>
<dbReference type="Pfam" id="PF25881">
    <property type="entry name" value="HH_YBHG"/>
    <property type="match status" value="1"/>
</dbReference>
<dbReference type="PROSITE" id="PS51257">
    <property type="entry name" value="PROKAR_LIPOPROTEIN"/>
    <property type="match status" value="1"/>
</dbReference>
<dbReference type="InterPro" id="IPR059052">
    <property type="entry name" value="HH_YbhG-like"/>
</dbReference>
<feature type="domain" description="CusB-like beta-barrel" evidence="7">
    <location>
        <begin position="250"/>
        <end position="321"/>
    </location>
</feature>
<proteinExistence type="inferred from homology"/>
<dbReference type="Gene3D" id="1.10.287.470">
    <property type="entry name" value="Helix hairpin bin"/>
    <property type="match status" value="2"/>
</dbReference>
<dbReference type="PANTHER" id="PTHR32347">
    <property type="entry name" value="EFFLUX SYSTEM COMPONENT YKNX-RELATED"/>
    <property type="match status" value="1"/>
</dbReference>
<dbReference type="RefSeq" id="WP_406794693.1">
    <property type="nucleotide sequence ID" value="NZ_JBJHZX010000070.1"/>
</dbReference>
<feature type="chain" id="PRO_5045341601" evidence="5">
    <location>
        <begin position="24"/>
        <end position="323"/>
    </location>
</feature>
<dbReference type="NCBIfam" id="TIGR01730">
    <property type="entry name" value="RND_mfp"/>
    <property type="match status" value="1"/>
</dbReference>
<dbReference type="InterPro" id="IPR006143">
    <property type="entry name" value="RND_pump_MFP"/>
</dbReference>
<name>A0ABW8SS72_9CLOT</name>
<dbReference type="Gene3D" id="2.40.30.170">
    <property type="match status" value="1"/>
</dbReference>
<evidence type="ECO:0000256" key="2">
    <source>
        <dbReference type="ARBA" id="ARBA00009477"/>
    </source>
</evidence>
<reference evidence="8 9" key="1">
    <citation type="submission" date="2024-11" db="EMBL/GenBank/DDBJ databases">
        <authorList>
            <person name="Heng Y.C."/>
            <person name="Lim A.C.H."/>
            <person name="Lee J.K.Y."/>
            <person name="Kittelmann S."/>
        </authorList>
    </citation>
    <scope>NUCLEOTIDE SEQUENCE [LARGE SCALE GENOMIC DNA]</scope>
    <source>
        <strain evidence="8 9">WILCCON 0269</strain>
    </source>
</reference>
<evidence type="ECO:0000259" key="6">
    <source>
        <dbReference type="Pfam" id="PF25881"/>
    </source>
</evidence>
<accession>A0ABW8SS72</accession>
<organism evidence="8 9">
    <name type="scientific">Candidatus Clostridium eludens</name>
    <dbReference type="NCBI Taxonomy" id="3381663"/>
    <lineage>
        <taxon>Bacteria</taxon>
        <taxon>Bacillati</taxon>
        <taxon>Bacillota</taxon>
        <taxon>Clostridia</taxon>
        <taxon>Eubacteriales</taxon>
        <taxon>Clostridiaceae</taxon>
        <taxon>Clostridium</taxon>
    </lineage>
</organism>
<sequence length="323" mass="34330">MKYSILSCLVAAILLSGCNSVTSTSTKTTKIIKQSTSAQFLMGGKIATNEEADVTAKVSAKVSEISVDLGSKVNEGDVIIKLDTTDLQGQVDQAEAALNTAKANLANAQNSTRPEQIAQAQATLDNANQSYETIKKNCERIQTLFSEGAETQQDLDNANQQLSSAEAQCKTAQAQLDMLNNGPTKSSIDVYQAQVTQAESALKTAQTSLDDAIITSPISGIVNARNINVGDVTSTDKVLISITSPNDLYVNAYAPADIISQISQGQNVIVKVSEIPDKEFHGKIAVINSSLNSESRDILVKVTLTDKDSNLKPGMFAEIGLDK</sequence>
<evidence type="ECO:0000259" key="7">
    <source>
        <dbReference type="Pfam" id="PF25954"/>
    </source>
</evidence>
<comment type="caution">
    <text evidence="8">The sequence shown here is derived from an EMBL/GenBank/DDBJ whole genome shotgun (WGS) entry which is preliminary data.</text>
</comment>
<keyword evidence="5" id="KW-0732">Signal</keyword>
<evidence type="ECO:0000256" key="5">
    <source>
        <dbReference type="SAM" id="SignalP"/>
    </source>
</evidence>
<feature type="signal peptide" evidence="5">
    <location>
        <begin position="1"/>
        <end position="23"/>
    </location>
</feature>
<dbReference type="InterPro" id="IPR050465">
    <property type="entry name" value="UPF0194_transport"/>
</dbReference>
<protein>
    <submittedName>
        <fullName evidence="8">HlyD family secretion protein</fullName>
    </submittedName>
</protein>
<keyword evidence="9" id="KW-1185">Reference proteome</keyword>
<evidence type="ECO:0000256" key="4">
    <source>
        <dbReference type="SAM" id="Coils"/>
    </source>
</evidence>
<feature type="coiled-coil region" evidence="4">
    <location>
        <begin position="84"/>
        <end position="208"/>
    </location>
</feature>
<evidence type="ECO:0000256" key="3">
    <source>
        <dbReference type="ARBA" id="ARBA00023054"/>
    </source>
</evidence>